<keyword evidence="1" id="KW-0472">Membrane</keyword>
<gene>
    <name evidence="2" type="ORF">GCM10023330_26450</name>
</gene>
<accession>A0ABP9CUV9</accession>
<evidence type="ECO:0000313" key="2">
    <source>
        <dbReference type="EMBL" id="GAA4816676.1"/>
    </source>
</evidence>
<dbReference type="Proteomes" id="UP001501433">
    <property type="component" value="Unassembled WGS sequence"/>
</dbReference>
<name>A0ABP9CUV9_9FLAO</name>
<organism evidence="2 3">
    <name type="scientific">Litoribaculum gwangyangense</name>
    <dbReference type="NCBI Taxonomy" id="1130722"/>
    <lineage>
        <taxon>Bacteria</taxon>
        <taxon>Pseudomonadati</taxon>
        <taxon>Bacteroidota</taxon>
        <taxon>Flavobacteriia</taxon>
        <taxon>Flavobacteriales</taxon>
        <taxon>Flavobacteriaceae</taxon>
        <taxon>Litoribaculum</taxon>
    </lineage>
</organism>
<keyword evidence="3" id="KW-1185">Reference proteome</keyword>
<dbReference type="InterPro" id="IPR045749">
    <property type="entry name" value="DUF6090"/>
</dbReference>
<proteinExistence type="predicted"/>
<protein>
    <submittedName>
        <fullName evidence="2">Uncharacterized protein</fullName>
    </submittedName>
</protein>
<dbReference type="RefSeq" id="WP_345277594.1">
    <property type="nucleotide sequence ID" value="NZ_BAABJW010000004.1"/>
</dbReference>
<evidence type="ECO:0000256" key="1">
    <source>
        <dbReference type="SAM" id="Phobius"/>
    </source>
</evidence>
<keyword evidence="1" id="KW-0812">Transmembrane</keyword>
<sequence>MIKFFRNIRQKLLNEGKTANYLKYALGEIILVVIGILIALQINNWNEKRKEKAFETEMLQSFKESLSSDLSDIEYNIKQHIKGLAACDSILIFLKPDIDVNIDTLSTLFADAFFVTRFVYSTSAFESLKAKGVNIISNKSLQKKIVDVYDSRYRFFAVSENDFIENYWLGIQHIFPTRFEEGLNYDLNSKGYPGSLKPRDVEALKNDKEFIYYLKTNRNWTNLIINFHYEGLKSNIVELLDLIDKELKLNNNL</sequence>
<dbReference type="Pfam" id="PF19578">
    <property type="entry name" value="DUF6090"/>
    <property type="match status" value="1"/>
</dbReference>
<dbReference type="EMBL" id="BAABJW010000004">
    <property type="protein sequence ID" value="GAA4816676.1"/>
    <property type="molecule type" value="Genomic_DNA"/>
</dbReference>
<evidence type="ECO:0000313" key="3">
    <source>
        <dbReference type="Proteomes" id="UP001501433"/>
    </source>
</evidence>
<feature type="transmembrane region" description="Helical" evidence="1">
    <location>
        <begin position="21"/>
        <end position="42"/>
    </location>
</feature>
<comment type="caution">
    <text evidence="2">The sequence shown here is derived from an EMBL/GenBank/DDBJ whole genome shotgun (WGS) entry which is preliminary data.</text>
</comment>
<reference evidence="3" key="1">
    <citation type="journal article" date="2019" name="Int. J. Syst. Evol. Microbiol.">
        <title>The Global Catalogue of Microorganisms (GCM) 10K type strain sequencing project: providing services to taxonomists for standard genome sequencing and annotation.</title>
        <authorList>
            <consortium name="The Broad Institute Genomics Platform"/>
            <consortium name="The Broad Institute Genome Sequencing Center for Infectious Disease"/>
            <person name="Wu L."/>
            <person name="Ma J."/>
        </authorList>
    </citation>
    <scope>NUCLEOTIDE SEQUENCE [LARGE SCALE GENOMIC DNA]</scope>
    <source>
        <strain evidence="3">JCM 18325</strain>
    </source>
</reference>
<keyword evidence="1" id="KW-1133">Transmembrane helix</keyword>